<evidence type="ECO:0000256" key="3">
    <source>
        <dbReference type="SAM" id="Phobius"/>
    </source>
</evidence>
<dbReference type="Pfam" id="PF01535">
    <property type="entry name" value="PPR"/>
    <property type="match status" value="2"/>
</dbReference>
<dbReference type="EMBL" id="KZ451903">
    <property type="protein sequence ID" value="PKA64617.1"/>
    <property type="molecule type" value="Genomic_DNA"/>
</dbReference>
<accession>A0A2I0BA01</accession>
<dbReference type="GO" id="GO:0008168">
    <property type="term" value="F:methyltransferase activity"/>
    <property type="evidence" value="ECO:0007669"/>
    <property type="project" value="UniProtKB-KW"/>
</dbReference>
<dbReference type="AlphaFoldDB" id="A0A2I0BA01"/>
<reference evidence="4 5" key="1">
    <citation type="journal article" date="2017" name="Nature">
        <title>The Apostasia genome and the evolution of orchids.</title>
        <authorList>
            <person name="Zhang G.Q."/>
            <person name="Liu K.W."/>
            <person name="Li Z."/>
            <person name="Lohaus R."/>
            <person name="Hsiao Y.Y."/>
            <person name="Niu S.C."/>
            <person name="Wang J.Y."/>
            <person name="Lin Y.C."/>
            <person name="Xu Q."/>
            <person name="Chen L.J."/>
            <person name="Yoshida K."/>
            <person name="Fujiwara S."/>
            <person name="Wang Z.W."/>
            <person name="Zhang Y.Q."/>
            <person name="Mitsuda N."/>
            <person name="Wang M."/>
            <person name="Liu G.H."/>
            <person name="Pecoraro L."/>
            <person name="Huang H.X."/>
            <person name="Xiao X.J."/>
            <person name="Lin M."/>
            <person name="Wu X.Y."/>
            <person name="Wu W.L."/>
            <person name="Chen Y.Y."/>
            <person name="Chang S.B."/>
            <person name="Sakamoto S."/>
            <person name="Ohme-Takagi M."/>
            <person name="Yagi M."/>
            <person name="Zeng S.J."/>
            <person name="Shen C.Y."/>
            <person name="Yeh C.M."/>
            <person name="Luo Y.B."/>
            <person name="Tsai W.C."/>
            <person name="Van de Peer Y."/>
            <person name="Liu Z.J."/>
        </authorList>
    </citation>
    <scope>NUCLEOTIDE SEQUENCE [LARGE SCALE GENOMIC DNA]</scope>
    <source>
        <strain evidence="5">cv. Shenzhen</strain>
        <tissue evidence="4">Stem</tissue>
    </source>
</reference>
<dbReference type="EC" id="2.1.1.204" evidence="4"/>
<evidence type="ECO:0000256" key="1">
    <source>
        <dbReference type="ARBA" id="ARBA00022737"/>
    </source>
</evidence>
<name>A0A2I0BA01_9ASPA</name>
<dbReference type="Gene3D" id="1.25.40.10">
    <property type="entry name" value="Tetratricopeptide repeat domain"/>
    <property type="match status" value="1"/>
</dbReference>
<dbReference type="Proteomes" id="UP000236161">
    <property type="component" value="Unassembled WGS sequence"/>
</dbReference>
<keyword evidence="3" id="KW-1133">Transmembrane helix</keyword>
<dbReference type="GO" id="GO:0032259">
    <property type="term" value="P:methylation"/>
    <property type="evidence" value="ECO:0007669"/>
    <property type="project" value="UniProtKB-KW"/>
</dbReference>
<dbReference type="InterPro" id="IPR051240">
    <property type="entry name" value="Mito_RNA-Proc/Resp"/>
</dbReference>
<dbReference type="Pfam" id="PF13041">
    <property type="entry name" value="PPR_2"/>
    <property type="match status" value="1"/>
</dbReference>
<dbReference type="PANTHER" id="PTHR47933">
    <property type="entry name" value="PENTATRICOPEPTIDE REPEAT-CONTAINING PROTEIN 1, MITOCHONDRIAL"/>
    <property type="match status" value="1"/>
</dbReference>
<organism evidence="4 5">
    <name type="scientific">Apostasia shenzhenica</name>
    <dbReference type="NCBI Taxonomy" id="1088818"/>
    <lineage>
        <taxon>Eukaryota</taxon>
        <taxon>Viridiplantae</taxon>
        <taxon>Streptophyta</taxon>
        <taxon>Embryophyta</taxon>
        <taxon>Tracheophyta</taxon>
        <taxon>Spermatophyta</taxon>
        <taxon>Magnoliopsida</taxon>
        <taxon>Liliopsida</taxon>
        <taxon>Asparagales</taxon>
        <taxon>Orchidaceae</taxon>
        <taxon>Apostasioideae</taxon>
        <taxon>Apostasia</taxon>
    </lineage>
</organism>
<keyword evidence="5" id="KW-1185">Reference proteome</keyword>
<dbReference type="PANTHER" id="PTHR47933:SF23">
    <property type="entry name" value="OS02G0468500 PROTEIN"/>
    <property type="match status" value="1"/>
</dbReference>
<dbReference type="InterPro" id="IPR002885">
    <property type="entry name" value="PPR_rpt"/>
</dbReference>
<keyword evidence="4" id="KW-0808">Transferase</keyword>
<keyword evidence="1" id="KW-0677">Repeat</keyword>
<keyword evidence="4" id="KW-0489">Methyltransferase</keyword>
<dbReference type="OrthoDB" id="185373at2759"/>
<feature type="transmembrane region" description="Helical" evidence="3">
    <location>
        <begin position="12"/>
        <end position="28"/>
    </location>
</feature>
<dbReference type="GO" id="GO:0003729">
    <property type="term" value="F:mRNA binding"/>
    <property type="evidence" value="ECO:0007669"/>
    <property type="project" value="TreeGrafter"/>
</dbReference>
<dbReference type="PROSITE" id="PS51375">
    <property type="entry name" value="PPR"/>
    <property type="match status" value="1"/>
</dbReference>
<evidence type="ECO:0000313" key="4">
    <source>
        <dbReference type="EMBL" id="PKA64617.1"/>
    </source>
</evidence>
<dbReference type="NCBIfam" id="TIGR00756">
    <property type="entry name" value="PPR"/>
    <property type="match status" value="3"/>
</dbReference>
<keyword evidence="3" id="KW-0812">Transmembrane</keyword>
<protein>
    <submittedName>
        <fullName evidence="4">Pentatricopeptide repeat-containing protein</fullName>
        <ecNumber evidence="4">2.1.1.204</ecNumber>
    </submittedName>
</protein>
<evidence type="ECO:0000313" key="5">
    <source>
        <dbReference type="Proteomes" id="UP000236161"/>
    </source>
</evidence>
<evidence type="ECO:0000256" key="2">
    <source>
        <dbReference type="PROSITE-ProRule" id="PRU00708"/>
    </source>
</evidence>
<gene>
    <name evidence="4" type="ORF">AXF42_Ash007363</name>
</gene>
<proteinExistence type="predicted"/>
<feature type="repeat" description="PPR" evidence="2">
    <location>
        <begin position="283"/>
        <end position="317"/>
    </location>
</feature>
<dbReference type="InterPro" id="IPR011990">
    <property type="entry name" value="TPR-like_helical_dom_sf"/>
</dbReference>
<sequence>MFRAVSMARSRLLISSANAPVPFTVFFASSLRYLHFLPCSLQFLAFFSATARNPSYRRRRRKSNISGPLPPDQSQIDAAIAQLPPRFTSLDLSAYLASIADPLLCVPLLLHSTQHRPRLFRSDNDDAAAAAPFLTAVNRLGAARLYREMDSAASLAFSFPCLSLPEPFFNSLIHFYAEARWVTKAIGVFKRMRRSSAYGARPTSRTFDLLFTAILGHPGADSYIHHLYMDALRSLFRQMLDSGVAPDVFALNSMIKGYVLSLHLNDALRIFHQMVPIYGVEPDEHTYSYLIHGLCAQGRTRNAKELYTEVRVKGLVPTKRACNSLVSALALAGEVDEAVAAMWEAVGMRRAPDFMTCRTVVQEICERRRPGDAAELLREMMGKEVIDGRCYWELLYGVRQGDGCGNERHWHRFHAEEDG</sequence>
<keyword evidence="3" id="KW-0472">Membrane</keyword>